<dbReference type="InterPro" id="IPR006977">
    <property type="entry name" value="Yip1_dom"/>
</dbReference>
<name>A0A6F8V8D4_9PROT</name>
<keyword evidence="3 5" id="KW-1133">Transmembrane helix</keyword>
<feature type="transmembrane region" description="Helical" evidence="5">
    <location>
        <begin position="131"/>
        <end position="151"/>
    </location>
</feature>
<proteinExistence type="predicted"/>
<dbReference type="KEGG" id="slac:SKTS_04660"/>
<dbReference type="Pfam" id="PF04893">
    <property type="entry name" value="Yip1"/>
    <property type="match status" value="1"/>
</dbReference>
<evidence type="ECO:0000256" key="3">
    <source>
        <dbReference type="ARBA" id="ARBA00022989"/>
    </source>
</evidence>
<sequence length="222" mass="24677">MQLAHPPHMPSGLHLEKVARWIRQQHVPTAALFLFYVVPLSALPPLMFYYAGTQFDMQFSGLNEKQMAVIASVFYAAELVMSFILAGFIEGMGNAAFRIMHTRYEMLDYPTPEQPSEGVLIQLRKVDFRDAYTLAAISPTPLWLVSLALFIPNLAIVATLGAFALILSLYILFSATPSVLKIEEEGEGILMGWVLLTVGMVGWAAMMYLTFLTWGYVTGFAA</sequence>
<accession>A0A6F8V8D4</accession>
<reference evidence="8" key="1">
    <citation type="submission" date="2020-03" db="EMBL/GenBank/DDBJ databases">
        <title>Complete genome sequence of sulfur-oxidizing bacterium skT11.</title>
        <authorList>
            <person name="Kanda M."/>
            <person name="Kojima H."/>
            <person name="Fukui M."/>
        </authorList>
    </citation>
    <scope>NUCLEOTIDE SEQUENCE [LARGE SCALE GENOMIC DNA]</scope>
    <source>
        <strain evidence="8">skT11</strain>
    </source>
</reference>
<evidence type="ECO:0000313" key="8">
    <source>
        <dbReference type="Proteomes" id="UP000502260"/>
    </source>
</evidence>
<feature type="transmembrane region" description="Helical" evidence="5">
    <location>
        <begin position="72"/>
        <end position="97"/>
    </location>
</feature>
<organism evidence="7 8">
    <name type="scientific">Sulfurimicrobium lacus</name>
    <dbReference type="NCBI Taxonomy" id="2715678"/>
    <lineage>
        <taxon>Bacteria</taxon>
        <taxon>Pseudomonadati</taxon>
        <taxon>Pseudomonadota</taxon>
        <taxon>Betaproteobacteria</taxon>
        <taxon>Nitrosomonadales</taxon>
        <taxon>Sulfuricellaceae</taxon>
        <taxon>Sulfurimicrobium</taxon>
    </lineage>
</organism>
<keyword evidence="4 5" id="KW-0472">Membrane</keyword>
<evidence type="ECO:0000313" key="7">
    <source>
        <dbReference type="EMBL" id="BCB25580.1"/>
    </source>
</evidence>
<feature type="transmembrane region" description="Helical" evidence="5">
    <location>
        <begin position="30"/>
        <end position="52"/>
    </location>
</feature>
<dbReference type="EMBL" id="AP022853">
    <property type="protein sequence ID" value="BCB25580.1"/>
    <property type="molecule type" value="Genomic_DNA"/>
</dbReference>
<evidence type="ECO:0000259" key="6">
    <source>
        <dbReference type="Pfam" id="PF04893"/>
    </source>
</evidence>
<dbReference type="GO" id="GO:0016020">
    <property type="term" value="C:membrane"/>
    <property type="evidence" value="ECO:0007669"/>
    <property type="project" value="UniProtKB-SubCell"/>
</dbReference>
<dbReference type="Proteomes" id="UP000502260">
    <property type="component" value="Chromosome"/>
</dbReference>
<evidence type="ECO:0000256" key="1">
    <source>
        <dbReference type="ARBA" id="ARBA00004141"/>
    </source>
</evidence>
<keyword evidence="8" id="KW-1185">Reference proteome</keyword>
<keyword evidence="2 5" id="KW-0812">Transmembrane</keyword>
<comment type="subcellular location">
    <subcellularLocation>
        <location evidence="1">Membrane</location>
        <topology evidence="1">Multi-pass membrane protein</topology>
    </subcellularLocation>
</comment>
<gene>
    <name evidence="7" type="ORF">SKTS_04660</name>
</gene>
<dbReference type="AlphaFoldDB" id="A0A6F8V8D4"/>
<evidence type="ECO:0000256" key="4">
    <source>
        <dbReference type="ARBA" id="ARBA00023136"/>
    </source>
</evidence>
<dbReference type="RefSeq" id="WP_173059786.1">
    <property type="nucleotide sequence ID" value="NZ_AP022853.1"/>
</dbReference>
<evidence type="ECO:0000256" key="5">
    <source>
        <dbReference type="SAM" id="Phobius"/>
    </source>
</evidence>
<feature type="transmembrane region" description="Helical" evidence="5">
    <location>
        <begin position="192"/>
        <end position="217"/>
    </location>
</feature>
<protein>
    <recommendedName>
        <fullName evidence="6">Yip1 domain-containing protein</fullName>
    </recommendedName>
</protein>
<feature type="transmembrane region" description="Helical" evidence="5">
    <location>
        <begin position="157"/>
        <end position="180"/>
    </location>
</feature>
<evidence type="ECO:0000256" key="2">
    <source>
        <dbReference type="ARBA" id="ARBA00022692"/>
    </source>
</evidence>
<feature type="domain" description="Yip1" evidence="6">
    <location>
        <begin position="18"/>
        <end position="206"/>
    </location>
</feature>